<dbReference type="PROSITE" id="PS50181">
    <property type="entry name" value="FBOX"/>
    <property type="match status" value="1"/>
</dbReference>
<reference evidence="2" key="1">
    <citation type="submission" date="2020-11" db="EMBL/GenBank/DDBJ databases">
        <title>Kefir isolates.</title>
        <authorList>
            <person name="Marcisauskas S."/>
            <person name="Kim Y."/>
            <person name="Blasche S."/>
        </authorList>
    </citation>
    <scope>NUCLEOTIDE SEQUENCE</scope>
    <source>
        <strain evidence="2">Olga-1</strain>
    </source>
</reference>
<evidence type="ECO:0000313" key="3">
    <source>
        <dbReference type="Proteomes" id="UP000697127"/>
    </source>
</evidence>
<sequence length="475" mass="57122">MNTTGFIEKRKREDTDFINEDDRDKIQNIGQHLSKNTSFLMNIPNEILNMILEKLNRKELINLSCINREHRGLLYYEIFKNIQFKWKDIKFFLENFKQLNNVESVLILCDLKNEKETNHGEWNVSFKKLFERCLNLNEMYIELITSGRCLKYKDDFDVELSNKIIKITLESQSHCNSGDVNDNAMFELTQLQRFHKIKELTLKRFSIAKDIYFYPKIKEDMSDFEKRRNDGKLIELKDINLVNCAWEYPINLKEVFSPDYPIPGLNSFNVNKQKNCKPKKLGLYYSGDYIKFTGCERFKSFINNEYNEKFLYEIEFFEELKELELVILNDKNRENEFTCYYPWIDMINLRREYYVEDLNSNKFIKKTILGNLEKLVLVGWRSSSIQDLDKCFKISKEKDEENYLQLRHMELYLMRNNNYQSSNIEIKDNELRRLSEYKERLQILFGNGCHVTVGYVDECIKDKRYEAMFGEQFVI</sequence>
<dbReference type="AlphaFoldDB" id="A0A9P7BGY9"/>
<keyword evidence="3" id="KW-1185">Reference proteome</keyword>
<evidence type="ECO:0000259" key="1">
    <source>
        <dbReference type="PROSITE" id="PS50181"/>
    </source>
</evidence>
<gene>
    <name evidence="2" type="ORF">C6P40_002009</name>
</gene>
<feature type="domain" description="F-box" evidence="1">
    <location>
        <begin position="37"/>
        <end position="82"/>
    </location>
</feature>
<dbReference type="Proteomes" id="UP000697127">
    <property type="component" value="Unassembled WGS sequence"/>
</dbReference>
<proteinExistence type="predicted"/>
<evidence type="ECO:0000313" key="2">
    <source>
        <dbReference type="EMBL" id="KAG0690646.1"/>
    </source>
</evidence>
<dbReference type="Pfam" id="PF00646">
    <property type="entry name" value="F-box"/>
    <property type="match status" value="1"/>
</dbReference>
<dbReference type="EMBL" id="PUHW01000023">
    <property type="protein sequence ID" value="KAG0690646.1"/>
    <property type="molecule type" value="Genomic_DNA"/>
</dbReference>
<dbReference type="OrthoDB" id="4073795at2759"/>
<protein>
    <recommendedName>
        <fullName evidence="1">F-box domain-containing protein</fullName>
    </recommendedName>
</protein>
<dbReference type="InterPro" id="IPR001810">
    <property type="entry name" value="F-box_dom"/>
</dbReference>
<name>A0A9P7BGY9_9ASCO</name>
<accession>A0A9P7BGY9</accession>
<comment type="caution">
    <text evidence="2">The sequence shown here is derived from an EMBL/GenBank/DDBJ whole genome shotgun (WGS) entry which is preliminary data.</text>
</comment>
<organism evidence="2 3">
    <name type="scientific">Pichia californica</name>
    <dbReference type="NCBI Taxonomy" id="460514"/>
    <lineage>
        <taxon>Eukaryota</taxon>
        <taxon>Fungi</taxon>
        <taxon>Dikarya</taxon>
        <taxon>Ascomycota</taxon>
        <taxon>Saccharomycotina</taxon>
        <taxon>Pichiomycetes</taxon>
        <taxon>Pichiales</taxon>
        <taxon>Pichiaceae</taxon>
        <taxon>Pichia</taxon>
    </lineage>
</organism>